<dbReference type="EMBL" id="FNFF01000002">
    <property type="protein sequence ID" value="SDJ70511.1"/>
    <property type="molecule type" value="Genomic_DNA"/>
</dbReference>
<organism evidence="4 5">
    <name type="scientific">Streptomyces indicus</name>
    <dbReference type="NCBI Taxonomy" id="417292"/>
    <lineage>
        <taxon>Bacteria</taxon>
        <taxon>Bacillati</taxon>
        <taxon>Actinomycetota</taxon>
        <taxon>Actinomycetes</taxon>
        <taxon>Kitasatosporales</taxon>
        <taxon>Streptomycetaceae</taxon>
        <taxon>Streptomyces</taxon>
    </lineage>
</organism>
<dbReference type="AlphaFoldDB" id="A0A1G8VWP1"/>
<dbReference type="PROSITE" id="PS51257">
    <property type="entry name" value="PROKAR_LIPOPROTEIN"/>
    <property type="match status" value="1"/>
</dbReference>
<evidence type="ECO:0000313" key="4">
    <source>
        <dbReference type="EMBL" id="SDJ70511.1"/>
    </source>
</evidence>
<evidence type="ECO:0000256" key="2">
    <source>
        <dbReference type="SAM" id="Phobius"/>
    </source>
</evidence>
<reference evidence="4 5" key="1">
    <citation type="submission" date="2016-10" db="EMBL/GenBank/DDBJ databases">
        <authorList>
            <person name="de Groot N.N."/>
        </authorList>
    </citation>
    <scope>NUCLEOTIDE SEQUENCE [LARGE SCALE GENOMIC DNA]</scope>
    <source>
        <strain evidence="4 5">CGMCC 4.5727</strain>
    </source>
</reference>
<keyword evidence="2" id="KW-0472">Membrane</keyword>
<proteinExistence type="predicted"/>
<feature type="signal peptide" evidence="3">
    <location>
        <begin position="1"/>
        <end position="34"/>
    </location>
</feature>
<dbReference type="NCBIfam" id="TIGR01167">
    <property type="entry name" value="LPXTG_anchor"/>
    <property type="match status" value="1"/>
</dbReference>
<dbReference type="RefSeq" id="WP_093607905.1">
    <property type="nucleotide sequence ID" value="NZ_FNFF01000002.1"/>
</dbReference>
<name>A0A1G8VWP1_9ACTN</name>
<keyword evidence="2" id="KW-1133">Transmembrane helix</keyword>
<dbReference type="NCBIfam" id="NF041528">
    <property type="entry name" value="strep_LAETG"/>
    <property type="match status" value="1"/>
</dbReference>
<dbReference type="OrthoDB" id="4336573at2"/>
<gene>
    <name evidence="4" type="ORF">SAMN05421806_10294</name>
</gene>
<keyword evidence="3" id="KW-0732">Signal</keyword>
<evidence type="ECO:0000256" key="1">
    <source>
        <dbReference type="SAM" id="MobiDB-lite"/>
    </source>
</evidence>
<feature type="region of interest" description="Disordered" evidence="1">
    <location>
        <begin position="118"/>
        <end position="190"/>
    </location>
</feature>
<keyword evidence="5" id="KW-1185">Reference proteome</keyword>
<feature type="compositionally biased region" description="Pro residues" evidence="1">
    <location>
        <begin position="140"/>
        <end position="151"/>
    </location>
</feature>
<dbReference type="Proteomes" id="UP000199155">
    <property type="component" value="Unassembled WGS sequence"/>
</dbReference>
<evidence type="ECO:0000256" key="3">
    <source>
        <dbReference type="SAM" id="SignalP"/>
    </source>
</evidence>
<protein>
    <submittedName>
        <fullName evidence="4">LPXTG-motif cell wall anchor domain-containing protein</fullName>
    </submittedName>
</protein>
<dbReference type="STRING" id="417292.SAMN05421806_10294"/>
<feature type="compositionally biased region" description="Low complexity" evidence="1">
    <location>
        <begin position="152"/>
        <end position="177"/>
    </location>
</feature>
<feature type="chain" id="PRO_5011438308" evidence="3">
    <location>
        <begin position="35"/>
        <end position="220"/>
    </location>
</feature>
<keyword evidence="2" id="KW-0812">Transmembrane</keyword>
<evidence type="ECO:0000313" key="5">
    <source>
        <dbReference type="Proteomes" id="UP000199155"/>
    </source>
</evidence>
<accession>A0A1G8VWP1</accession>
<sequence length="220" mass="21917">MSVSPRISARAARLAGVAAAATALTLGAAGSALACDISEFSAAATCTGEQGVITVTDKDPSGVPATVTVFRQTGDGAEKLIGSQEVKGSREGTTITFAEDWQPKATYRVHVKAGDQVDADIEPHLTTPDKGCKADKPSEPATPSPSTPAPSTPAETATPTPSAPAQPEEPTSEPSPAGDSNLAETGSNSSTGLIAGLAAAFVAAGAGVMFALRKRGSSRG</sequence>
<feature type="transmembrane region" description="Helical" evidence="2">
    <location>
        <begin position="192"/>
        <end position="212"/>
    </location>
</feature>